<gene>
    <name evidence="1" type="ORF">TbgDal_III4270</name>
</gene>
<dbReference type="EMBL" id="FN554966">
    <property type="protein sequence ID" value="CBH10085.1"/>
    <property type="molecule type" value="Genomic_DNA"/>
</dbReference>
<dbReference type="KEGG" id="tbg:TbgDal_III4270"/>
<organism evidence="1 2">
    <name type="scientific">Trypanosoma brucei gambiense (strain MHOM/CI/86/DAL972)</name>
    <dbReference type="NCBI Taxonomy" id="679716"/>
    <lineage>
        <taxon>Eukaryota</taxon>
        <taxon>Discoba</taxon>
        <taxon>Euglenozoa</taxon>
        <taxon>Kinetoplastea</taxon>
        <taxon>Metakinetoplastina</taxon>
        <taxon>Trypanosomatida</taxon>
        <taxon>Trypanosomatidae</taxon>
        <taxon>Trypanosoma</taxon>
    </lineage>
</organism>
<protein>
    <submittedName>
        <fullName evidence="1">Uncharacterized protein</fullName>
    </submittedName>
</protein>
<dbReference type="AlphaFoldDB" id="C9ZL76"/>
<accession>C9ZL76</accession>
<proteinExistence type="predicted"/>
<dbReference type="RefSeq" id="XP_011772375.1">
    <property type="nucleotide sequence ID" value="XM_011774073.1"/>
</dbReference>
<sequence length="137" mass="15817">MDQMPLIPLQSYVQNFLTSLTTSTQTLPLHSLPYPHRVPQPHYSSFSHSFSSTPPIFKVFMYMCLCVRVYVSVSIFWSFSSTSPLFSISLITPFWMVTAVTNISKRKKKEHLTLLIPVTQKTWGRNERNKTVNEEGE</sequence>
<evidence type="ECO:0000313" key="1">
    <source>
        <dbReference type="EMBL" id="CBH10085.1"/>
    </source>
</evidence>
<evidence type="ECO:0000313" key="2">
    <source>
        <dbReference type="Proteomes" id="UP000002316"/>
    </source>
</evidence>
<name>C9ZL76_TRYB9</name>
<reference evidence="2" key="1">
    <citation type="journal article" date="2010" name="PLoS Negl. Trop. Dis.">
        <title>The genome sequence of Trypanosoma brucei gambiense, causative agent of chronic human african trypanosomiasis.</title>
        <authorList>
            <person name="Jackson A.P."/>
            <person name="Sanders M."/>
            <person name="Berry A."/>
            <person name="McQuillan J."/>
            <person name="Aslett M.A."/>
            <person name="Quail M.A."/>
            <person name="Chukualim B."/>
            <person name="Capewell P."/>
            <person name="MacLeod A."/>
            <person name="Melville S.E."/>
            <person name="Gibson W."/>
            <person name="Barry J.D."/>
            <person name="Berriman M."/>
            <person name="Hertz-Fowler C."/>
        </authorList>
    </citation>
    <scope>NUCLEOTIDE SEQUENCE [LARGE SCALE GENOMIC DNA]</scope>
    <source>
        <strain evidence="2">MHOM/CI/86/DAL972</strain>
    </source>
</reference>
<dbReference type="GeneID" id="23859223"/>
<dbReference type="Proteomes" id="UP000002316">
    <property type="component" value="Chromosome 3"/>
</dbReference>